<evidence type="ECO:0000256" key="1">
    <source>
        <dbReference type="ARBA" id="ARBA00004429"/>
    </source>
</evidence>
<dbReference type="PANTHER" id="PTHR30614">
    <property type="entry name" value="MEMBRANE COMPONENT OF AMINO ACID ABC TRANSPORTER"/>
    <property type="match status" value="1"/>
</dbReference>
<keyword evidence="5 9" id="KW-0812">Transmembrane</keyword>
<dbReference type="PANTHER" id="PTHR30614:SF0">
    <property type="entry name" value="L-CYSTINE TRANSPORT SYSTEM PERMEASE PROTEIN TCYL"/>
    <property type="match status" value="1"/>
</dbReference>
<dbReference type="RefSeq" id="WP_089272272.1">
    <property type="nucleotide sequence ID" value="NZ_FZNN01000016.1"/>
</dbReference>
<comment type="subcellular location">
    <subcellularLocation>
        <location evidence="1">Cell inner membrane</location>
        <topology evidence="1">Multi-pass membrane protein</topology>
    </subcellularLocation>
    <subcellularLocation>
        <location evidence="9">Cell membrane</location>
        <topology evidence="9">Multi-pass membrane protein</topology>
    </subcellularLocation>
</comment>
<evidence type="ECO:0000313" key="12">
    <source>
        <dbReference type="Proteomes" id="UP000198417"/>
    </source>
</evidence>
<dbReference type="Pfam" id="PF00528">
    <property type="entry name" value="BPD_transp_1"/>
    <property type="match status" value="1"/>
</dbReference>
<keyword evidence="3 9" id="KW-0813">Transport</keyword>
<evidence type="ECO:0000256" key="5">
    <source>
        <dbReference type="ARBA" id="ARBA00022692"/>
    </source>
</evidence>
<dbReference type="SUPFAM" id="SSF161098">
    <property type="entry name" value="MetI-like"/>
    <property type="match status" value="1"/>
</dbReference>
<dbReference type="InterPro" id="IPR035906">
    <property type="entry name" value="MetI-like_sf"/>
</dbReference>
<feature type="transmembrane region" description="Helical" evidence="9">
    <location>
        <begin position="20"/>
        <end position="44"/>
    </location>
</feature>
<evidence type="ECO:0000256" key="4">
    <source>
        <dbReference type="ARBA" id="ARBA00022475"/>
    </source>
</evidence>
<dbReference type="PROSITE" id="PS50928">
    <property type="entry name" value="ABC_TM1"/>
    <property type="match status" value="1"/>
</dbReference>
<evidence type="ECO:0000256" key="3">
    <source>
        <dbReference type="ARBA" id="ARBA00022448"/>
    </source>
</evidence>
<dbReference type="GO" id="GO:0043190">
    <property type="term" value="C:ATP-binding cassette (ABC) transporter complex"/>
    <property type="evidence" value="ECO:0007669"/>
    <property type="project" value="InterPro"/>
</dbReference>
<gene>
    <name evidence="11" type="ORF">SAMN06265370_11618</name>
</gene>
<keyword evidence="6" id="KW-0029">Amino-acid transport</keyword>
<evidence type="ECO:0000256" key="7">
    <source>
        <dbReference type="ARBA" id="ARBA00022989"/>
    </source>
</evidence>
<dbReference type="CDD" id="cd06261">
    <property type="entry name" value="TM_PBP2"/>
    <property type="match status" value="1"/>
</dbReference>
<dbReference type="InterPro" id="IPR010065">
    <property type="entry name" value="AA_ABC_transptr_permease_3TM"/>
</dbReference>
<dbReference type="EMBL" id="FZNN01000016">
    <property type="protein sequence ID" value="SNR68711.1"/>
    <property type="molecule type" value="Genomic_DNA"/>
</dbReference>
<dbReference type="NCBIfam" id="TIGR01726">
    <property type="entry name" value="HEQRo_perm_3TM"/>
    <property type="match status" value="1"/>
</dbReference>
<proteinExistence type="inferred from homology"/>
<evidence type="ECO:0000256" key="9">
    <source>
        <dbReference type="RuleBase" id="RU363032"/>
    </source>
</evidence>
<evidence type="ECO:0000313" key="11">
    <source>
        <dbReference type="EMBL" id="SNR68711.1"/>
    </source>
</evidence>
<evidence type="ECO:0000256" key="6">
    <source>
        <dbReference type="ARBA" id="ARBA00022970"/>
    </source>
</evidence>
<keyword evidence="7 9" id="KW-1133">Transmembrane helix</keyword>
<reference evidence="11 12" key="1">
    <citation type="submission" date="2017-06" db="EMBL/GenBank/DDBJ databases">
        <authorList>
            <person name="Kim H.J."/>
            <person name="Triplett B.A."/>
        </authorList>
    </citation>
    <scope>NUCLEOTIDE SEQUENCE [LARGE SCALE GENOMIC DNA]</scope>
    <source>
        <strain evidence="11 12">DSM 29052</strain>
    </source>
</reference>
<dbReference type="InterPro" id="IPR000515">
    <property type="entry name" value="MetI-like"/>
</dbReference>
<feature type="domain" description="ABC transmembrane type-1" evidence="10">
    <location>
        <begin position="24"/>
        <end position="214"/>
    </location>
</feature>
<keyword evidence="12" id="KW-1185">Reference proteome</keyword>
<dbReference type="GO" id="GO:0006865">
    <property type="term" value="P:amino acid transport"/>
    <property type="evidence" value="ECO:0007669"/>
    <property type="project" value="UniProtKB-KW"/>
</dbReference>
<name>A0A238YD91_9RHOB</name>
<evidence type="ECO:0000259" key="10">
    <source>
        <dbReference type="PROSITE" id="PS50928"/>
    </source>
</evidence>
<feature type="transmembrane region" description="Helical" evidence="9">
    <location>
        <begin position="86"/>
        <end position="107"/>
    </location>
</feature>
<accession>A0A238YD91</accession>
<evidence type="ECO:0000256" key="8">
    <source>
        <dbReference type="ARBA" id="ARBA00023136"/>
    </source>
</evidence>
<dbReference type="InterPro" id="IPR043429">
    <property type="entry name" value="ArtM/GltK/GlnP/TcyL/YhdX-like"/>
</dbReference>
<dbReference type="GO" id="GO:0022857">
    <property type="term" value="F:transmembrane transporter activity"/>
    <property type="evidence" value="ECO:0007669"/>
    <property type="project" value="InterPro"/>
</dbReference>
<keyword evidence="4" id="KW-1003">Cell membrane</keyword>
<protein>
    <submittedName>
        <fullName evidence="11">Amino acid ABC transporter membrane protein 1, PAAT family</fullName>
    </submittedName>
</protein>
<dbReference type="AlphaFoldDB" id="A0A238YD91"/>
<feature type="transmembrane region" description="Helical" evidence="9">
    <location>
        <begin position="56"/>
        <end position="80"/>
    </location>
</feature>
<organism evidence="11 12">
    <name type="scientific">Puniceibacterium sediminis</name>
    <dbReference type="NCBI Taxonomy" id="1608407"/>
    <lineage>
        <taxon>Bacteria</taxon>
        <taxon>Pseudomonadati</taxon>
        <taxon>Pseudomonadota</taxon>
        <taxon>Alphaproteobacteria</taxon>
        <taxon>Rhodobacterales</taxon>
        <taxon>Paracoccaceae</taxon>
        <taxon>Puniceibacterium</taxon>
    </lineage>
</organism>
<dbReference type="Proteomes" id="UP000198417">
    <property type="component" value="Unassembled WGS sequence"/>
</dbReference>
<dbReference type="OrthoDB" id="9787841at2"/>
<feature type="transmembrane region" description="Helical" evidence="9">
    <location>
        <begin position="193"/>
        <end position="210"/>
    </location>
</feature>
<keyword evidence="8 9" id="KW-0472">Membrane</keyword>
<sequence length="222" mass="23913">MGFLDTFFNMQVIANYLPDLIDAVWVTLGLAVATIISGVLGGALMSCLRVAGVRWVNFFIIVFADVMRALPPLVLILILFFGMPSLGINLSGWMVIYIVLTAVLIAFSEEVFWGGLTAVTAGQWEAGRATGLSKAQTLFYIAFPQAARMVIPPLINRVLATTKLTALGSVIGVKEILSVSSSAQSFSGSATPLTMAAIAYLVIFIPAVIVSHRIERHYHYAT</sequence>
<comment type="similarity">
    <text evidence="2">Belongs to the binding-protein-dependent transport system permease family. HisMQ subfamily.</text>
</comment>
<evidence type="ECO:0000256" key="2">
    <source>
        <dbReference type="ARBA" id="ARBA00010072"/>
    </source>
</evidence>
<dbReference type="Gene3D" id="1.10.3720.10">
    <property type="entry name" value="MetI-like"/>
    <property type="match status" value="1"/>
</dbReference>